<feature type="compositionally biased region" description="Polar residues" evidence="1">
    <location>
        <begin position="93"/>
        <end position="102"/>
    </location>
</feature>
<protein>
    <submittedName>
        <fullName evidence="2">Uncharacterized protein</fullName>
    </submittedName>
</protein>
<proteinExistence type="predicted"/>
<name>A0AA39RIL1_ACESA</name>
<dbReference type="PANTHER" id="PTHR36756:SF1">
    <property type="entry name" value="EXPRESSED PROTEIN"/>
    <property type="match status" value="1"/>
</dbReference>
<sequence>MVGVGGDEGSRRRLPSWMLGVVQQPGNENENETKKSGTTIISTQQHNVTHSNVKNNNRSNRLGRKVSQQPEKEYETKETDTSISTQLHKETRSNVTNKNGSNRLVRRVGQKRKDKSVSDDEKDAELTVQDLLSIAKEYVEADAVTDEVQSSTTHFESQNQLLTTIAIEKDSKGSFAAPNNSVRTSPTHPTTASCNSALSLTGEKCLLSAATTGDPAQYMLDLFLGPLLKKPIQQEKKTEFTANDMVYSNKLQKLSQSDVREEIVYPMKTKSSLKDKVAMLLD</sequence>
<evidence type="ECO:0000256" key="1">
    <source>
        <dbReference type="SAM" id="MobiDB-lite"/>
    </source>
</evidence>
<dbReference type="AlphaFoldDB" id="A0AA39RIL1"/>
<feature type="compositionally biased region" description="Polar residues" evidence="1">
    <location>
        <begin position="43"/>
        <end position="60"/>
    </location>
</feature>
<dbReference type="PANTHER" id="PTHR36756">
    <property type="entry name" value="EXPRESSED PROTEIN"/>
    <property type="match status" value="1"/>
</dbReference>
<feature type="compositionally biased region" description="Basic and acidic residues" evidence="1">
    <location>
        <begin position="70"/>
        <end position="80"/>
    </location>
</feature>
<dbReference type="EMBL" id="JAUESC010000387">
    <property type="protein sequence ID" value="KAK0574580.1"/>
    <property type="molecule type" value="Genomic_DNA"/>
</dbReference>
<gene>
    <name evidence="2" type="ORF">LWI29_025755</name>
</gene>
<feature type="region of interest" description="Disordered" evidence="1">
    <location>
        <begin position="43"/>
        <end position="122"/>
    </location>
</feature>
<reference evidence="2" key="1">
    <citation type="journal article" date="2022" name="Plant J.">
        <title>Strategies of tolerance reflected in two North American maple genomes.</title>
        <authorList>
            <person name="McEvoy S.L."/>
            <person name="Sezen U.U."/>
            <person name="Trouern-Trend A."/>
            <person name="McMahon S.M."/>
            <person name="Schaberg P.G."/>
            <person name="Yang J."/>
            <person name="Wegrzyn J.L."/>
            <person name="Swenson N.G."/>
        </authorList>
    </citation>
    <scope>NUCLEOTIDE SEQUENCE</scope>
    <source>
        <strain evidence="2">NS2018</strain>
    </source>
</reference>
<keyword evidence="3" id="KW-1185">Reference proteome</keyword>
<dbReference type="Proteomes" id="UP001168877">
    <property type="component" value="Unassembled WGS sequence"/>
</dbReference>
<evidence type="ECO:0000313" key="3">
    <source>
        <dbReference type="Proteomes" id="UP001168877"/>
    </source>
</evidence>
<accession>A0AA39RIL1</accession>
<evidence type="ECO:0000313" key="2">
    <source>
        <dbReference type="EMBL" id="KAK0574580.1"/>
    </source>
</evidence>
<reference evidence="2" key="2">
    <citation type="submission" date="2023-06" db="EMBL/GenBank/DDBJ databases">
        <authorList>
            <person name="Swenson N.G."/>
            <person name="Wegrzyn J.L."/>
            <person name="Mcevoy S.L."/>
        </authorList>
    </citation>
    <scope>NUCLEOTIDE SEQUENCE</scope>
    <source>
        <strain evidence="2">NS2018</strain>
        <tissue evidence="2">Leaf</tissue>
    </source>
</reference>
<organism evidence="2 3">
    <name type="scientific">Acer saccharum</name>
    <name type="common">Sugar maple</name>
    <dbReference type="NCBI Taxonomy" id="4024"/>
    <lineage>
        <taxon>Eukaryota</taxon>
        <taxon>Viridiplantae</taxon>
        <taxon>Streptophyta</taxon>
        <taxon>Embryophyta</taxon>
        <taxon>Tracheophyta</taxon>
        <taxon>Spermatophyta</taxon>
        <taxon>Magnoliopsida</taxon>
        <taxon>eudicotyledons</taxon>
        <taxon>Gunneridae</taxon>
        <taxon>Pentapetalae</taxon>
        <taxon>rosids</taxon>
        <taxon>malvids</taxon>
        <taxon>Sapindales</taxon>
        <taxon>Sapindaceae</taxon>
        <taxon>Hippocastanoideae</taxon>
        <taxon>Acereae</taxon>
        <taxon>Acer</taxon>
    </lineage>
</organism>
<feature type="compositionally biased region" description="Basic residues" evidence="1">
    <location>
        <begin position="104"/>
        <end position="114"/>
    </location>
</feature>
<comment type="caution">
    <text evidence="2">The sequence shown here is derived from an EMBL/GenBank/DDBJ whole genome shotgun (WGS) entry which is preliminary data.</text>
</comment>